<accession>A0ABP3E304</accession>
<dbReference type="Proteomes" id="UP001500657">
    <property type="component" value="Unassembled WGS sequence"/>
</dbReference>
<dbReference type="EMBL" id="BAAAFO010000002">
    <property type="protein sequence ID" value="GAA0247939.1"/>
    <property type="molecule type" value="Genomic_DNA"/>
</dbReference>
<name>A0ABP3E304_9GAMM</name>
<keyword evidence="3" id="KW-1185">Reference proteome</keyword>
<feature type="transmembrane region" description="Helical" evidence="1">
    <location>
        <begin position="59"/>
        <end position="76"/>
    </location>
</feature>
<evidence type="ECO:0000256" key="1">
    <source>
        <dbReference type="SAM" id="Phobius"/>
    </source>
</evidence>
<comment type="caution">
    <text evidence="2">The sequence shown here is derived from an EMBL/GenBank/DDBJ whole genome shotgun (WGS) entry which is preliminary data.</text>
</comment>
<keyword evidence="1" id="KW-1133">Transmembrane helix</keyword>
<evidence type="ECO:0000313" key="2">
    <source>
        <dbReference type="EMBL" id="GAA0247939.1"/>
    </source>
</evidence>
<keyword evidence="1" id="KW-0472">Membrane</keyword>
<sequence>MLIVVPFQYLPDRAAAARGHFITLREITMSSFALYLIGMVIVIGGLAYAAYLLHAPTQWIGIGVVVLLGAGIIGAVKHTRRRDPPES</sequence>
<protein>
    <submittedName>
        <fullName evidence="2">Uncharacterized protein</fullName>
    </submittedName>
</protein>
<gene>
    <name evidence="2" type="ORF">GCM10009126_11800</name>
</gene>
<feature type="transmembrane region" description="Helical" evidence="1">
    <location>
        <begin position="32"/>
        <end position="53"/>
    </location>
</feature>
<proteinExistence type="predicted"/>
<evidence type="ECO:0000313" key="3">
    <source>
        <dbReference type="Proteomes" id="UP001500657"/>
    </source>
</evidence>
<keyword evidence="1" id="KW-0812">Transmembrane</keyword>
<reference evidence="3" key="1">
    <citation type="journal article" date="2019" name="Int. J. Syst. Evol. Microbiol.">
        <title>The Global Catalogue of Microorganisms (GCM) 10K type strain sequencing project: providing services to taxonomists for standard genome sequencing and annotation.</title>
        <authorList>
            <consortium name="The Broad Institute Genomics Platform"/>
            <consortium name="The Broad Institute Genome Sequencing Center for Infectious Disease"/>
            <person name="Wu L."/>
            <person name="Ma J."/>
        </authorList>
    </citation>
    <scope>NUCLEOTIDE SEQUENCE [LARGE SCALE GENOMIC DNA]</scope>
    <source>
        <strain evidence="3">JCM 16242</strain>
    </source>
</reference>
<organism evidence="2 3">
    <name type="scientific">Rhodanobacter caeni</name>
    <dbReference type="NCBI Taxonomy" id="657654"/>
    <lineage>
        <taxon>Bacteria</taxon>
        <taxon>Pseudomonadati</taxon>
        <taxon>Pseudomonadota</taxon>
        <taxon>Gammaproteobacteria</taxon>
        <taxon>Lysobacterales</taxon>
        <taxon>Rhodanobacteraceae</taxon>
        <taxon>Rhodanobacter</taxon>
    </lineage>
</organism>